<evidence type="ECO:0008006" key="4">
    <source>
        <dbReference type="Google" id="ProtNLM"/>
    </source>
</evidence>
<keyword evidence="1" id="KW-0472">Membrane</keyword>
<dbReference type="EMBL" id="CP002780">
    <property type="protein sequence ID" value="AEG58688.1"/>
    <property type="molecule type" value="Genomic_DNA"/>
</dbReference>
<dbReference type="Proteomes" id="UP000009234">
    <property type="component" value="Chromosome"/>
</dbReference>
<reference evidence="3" key="1">
    <citation type="submission" date="2011-05" db="EMBL/GenBank/DDBJ databases">
        <title>Complete sequence of Desulfotomaculum ruminis DSM 2154.</title>
        <authorList>
            <person name="Lucas S."/>
            <person name="Copeland A."/>
            <person name="Lapidus A."/>
            <person name="Cheng J.-F."/>
            <person name="Goodwin L."/>
            <person name="Pitluck S."/>
            <person name="Lu M."/>
            <person name="Detter J.C."/>
            <person name="Han C."/>
            <person name="Tapia R."/>
            <person name="Land M."/>
            <person name="Hauser L."/>
            <person name="Kyrpides N."/>
            <person name="Ivanova N."/>
            <person name="Mikhailova N."/>
            <person name="Pagani I."/>
            <person name="Stams A.J.M."/>
            <person name="Plugge C.M."/>
            <person name="Muyzer G."/>
            <person name="Kuever J."/>
            <person name="Parshina S.N."/>
            <person name="Ivanova A.E."/>
            <person name="Nazina T.N."/>
            <person name="Brambilla E."/>
            <person name="Spring S."/>
            <person name="Klenk H.-P."/>
            <person name="Woyke T."/>
        </authorList>
    </citation>
    <scope>NUCLEOTIDE SEQUENCE [LARGE SCALE GENOMIC DNA]</scope>
    <source>
        <strain evidence="3">ATCC 23193 / DSM 2154 / NCIB 8452 / DL</strain>
    </source>
</reference>
<dbReference type="eggNOG" id="ENOG5033FA3">
    <property type="taxonomic scope" value="Bacteria"/>
</dbReference>
<evidence type="ECO:0000313" key="3">
    <source>
        <dbReference type="Proteomes" id="UP000009234"/>
    </source>
</evidence>
<name>F6DQW4_DESRL</name>
<dbReference type="AlphaFoldDB" id="F6DQW4"/>
<dbReference type="STRING" id="696281.Desru_0397"/>
<keyword evidence="3" id="KW-1185">Reference proteome</keyword>
<reference evidence="2 3" key="2">
    <citation type="journal article" date="2012" name="Stand. Genomic Sci.">
        <title>Complete genome sequence of the sulfate-reducing firmicute Desulfotomaculum ruminis type strain (DL(T)).</title>
        <authorList>
            <person name="Spring S."/>
            <person name="Visser M."/>
            <person name="Lu M."/>
            <person name="Copeland A."/>
            <person name="Lapidus A."/>
            <person name="Lucas S."/>
            <person name="Cheng J.F."/>
            <person name="Han C."/>
            <person name="Tapia R."/>
            <person name="Goodwin L.A."/>
            <person name="Pitluck S."/>
            <person name="Ivanova N."/>
            <person name="Land M."/>
            <person name="Hauser L."/>
            <person name="Larimer F."/>
            <person name="Rohde M."/>
            <person name="Goker M."/>
            <person name="Detter J.C."/>
            <person name="Kyrpides N.C."/>
            <person name="Woyke T."/>
            <person name="Schaap P.J."/>
            <person name="Plugge C.M."/>
            <person name="Muyzer G."/>
            <person name="Kuever J."/>
            <person name="Pereira I.A."/>
            <person name="Parshina S.N."/>
            <person name="Bernier-Latmani R."/>
            <person name="Stams A.J."/>
            <person name="Klenk H.P."/>
        </authorList>
    </citation>
    <scope>NUCLEOTIDE SEQUENCE [LARGE SCALE GENOMIC DNA]</scope>
    <source>
        <strain evidence="3">ATCC 23193 / DSM 2154 / NCIB 8452 / DL</strain>
    </source>
</reference>
<feature type="transmembrane region" description="Helical" evidence="1">
    <location>
        <begin position="66"/>
        <end position="85"/>
    </location>
</feature>
<proteinExistence type="predicted"/>
<keyword evidence="1" id="KW-1133">Transmembrane helix</keyword>
<dbReference type="OrthoDB" id="1805286at2"/>
<evidence type="ECO:0000256" key="1">
    <source>
        <dbReference type="SAM" id="Phobius"/>
    </source>
</evidence>
<protein>
    <recommendedName>
        <fullName evidence="4">DUF4367 domain-containing protein</fullName>
    </recommendedName>
</protein>
<sequence length="285" mass="32579">MNRDRQLEKLIKRSLLQEVDNIEAGMIGLEKIKHKIYSREERKQQMMKRINHYLCDFKYKITRPAALVYIFAVAAIMLCTFSQPVKVMAQEGIKKVTSFVYIVVKGDTGKYESVQVSSDKVKIATSTSSTTSLEDKDLAKEAGFEFNAPRTLEGGYELFNTAISRVDSSGEISIAKYYQKEETDLVLNITDQEHLLQYAQKVGDNKKEIRLKNHTLYYCENPLPIYPLVEKNGVTTNDITQKPKEIKVVHSLTWEYKGVYYHLSDMGNNISLDKLKNAANSVLNN</sequence>
<dbReference type="KEGG" id="dru:Desru_0397"/>
<organism evidence="2 3">
    <name type="scientific">Desulforamulus ruminis (strain ATCC 23193 / DSM 2154 / NCIMB 8452 / DL)</name>
    <name type="common">Desulfotomaculum ruminis</name>
    <dbReference type="NCBI Taxonomy" id="696281"/>
    <lineage>
        <taxon>Bacteria</taxon>
        <taxon>Bacillati</taxon>
        <taxon>Bacillota</taxon>
        <taxon>Clostridia</taxon>
        <taxon>Eubacteriales</taxon>
        <taxon>Peptococcaceae</taxon>
        <taxon>Desulforamulus</taxon>
    </lineage>
</organism>
<accession>F6DQW4</accession>
<dbReference type="RefSeq" id="WP_013840463.1">
    <property type="nucleotide sequence ID" value="NC_015589.1"/>
</dbReference>
<gene>
    <name evidence="2" type="ordered locus">Desru_0397</name>
</gene>
<dbReference type="HOGENOM" id="CLU_975666_0_0_9"/>
<evidence type="ECO:0000313" key="2">
    <source>
        <dbReference type="EMBL" id="AEG58688.1"/>
    </source>
</evidence>
<keyword evidence="1" id="KW-0812">Transmembrane</keyword>